<reference evidence="2" key="1">
    <citation type="submission" date="2022-10" db="EMBL/GenBank/DDBJ databases">
        <title>Novel sulphate-reducing endosymbionts in the free-living metamonad Anaeramoeba.</title>
        <authorList>
            <person name="Jerlstrom-Hultqvist J."/>
            <person name="Cepicka I."/>
            <person name="Gallot-Lavallee L."/>
            <person name="Salas-Leiva D."/>
            <person name="Curtis B.A."/>
            <person name="Zahonova K."/>
            <person name="Pipaliya S."/>
            <person name="Dacks J."/>
            <person name="Roger A.J."/>
        </authorList>
    </citation>
    <scope>NUCLEOTIDE SEQUENCE</scope>
    <source>
        <strain evidence="2">BMAN</strain>
    </source>
</reference>
<feature type="domain" description="RSE1/DDB1/CPSF1 first beta-propeller" evidence="1">
    <location>
        <begin position="33"/>
        <end position="114"/>
    </location>
</feature>
<name>A0A9Q0RD30_ANAIG</name>
<organism evidence="2 3">
    <name type="scientific">Anaeramoeba ignava</name>
    <name type="common">Anaerobic marine amoeba</name>
    <dbReference type="NCBI Taxonomy" id="1746090"/>
    <lineage>
        <taxon>Eukaryota</taxon>
        <taxon>Metamonada</taxon>
        <taxon>Anaeramoebidae</taxon>
        <taxon>Anaeramoeba</taxon>
    </lineage>
</organism>
<dbReference type="Proteomes" id="UP001149090">
    <property type="component" value="Unassembled WGS sequence"/>
</dbReference>
<protein>
    <submittedName>
        <fullName evidence="2">Cleavage and polyadenylation specificity factor (Cpsf) a subunit protein</fullName>
    </submittedName>
</protein>
<accession>A0A9Q0RD30</accession>
<dbReference type="EMBL" id="JAPDFW010000066">
    <property type="protein sequence ID" value="KAJ5075193.1"/>
    <property type="molecule type" value="Genomic_DNA"/>
</dbReference>
<evidence type="ECO:0000313" key="3">
    <source>
        <dbReference type="Proteomes" id="UP001149090"/>
    </source>
</evidence>
<evidence type="ECO:0000313" key="2">
    <source>
        <dbReference type="EMBL" id="KAJ5075193.1"/>
    </source>
</evidence>
<proteinExistence type="predicted"/>
<dbReference type="AlphaFoldDB" id="A0A9Q0RD30"/>
<keyword evidence="3" id="KW-1185">Reference proteome</keyword>
<evidence type="ECO:0000259" key="1">
    <source>
        <dbReference type="Pfam" id="PF10433"/>
    </source>
</evidence>
<dbReference type="InterPro" id="IPR015943">
    <property type="entry name" value="WD40/YVTN_repeat-like_dom_sf"/>
</dbReference>
<comment type="caution">
    <text evidence="2">The sequence shown here is derived from an EMBL/GenBank/DDBJ whole genome shotgun (WGS) entry which is preliminary data.</text>
</comment>
<dbReference type="InterPro" id="IPR018846">
    <property type="entry name" value="Beta-prop_RSE1/DDB1/CPSF1_1st"/>
</dbReference>
<dbReference type="Pfam" id="PF10433">
    <property type="entry name" value="Beta-prop_RSE1_1st"/>
    <property type="match status" value="1"/>
</dbReference>
<gene>
    <name evidence="2" type="ORF">M0811_07546</name>
</gene>
<dbReference type="Gene3D" id="2.130.10.10">
    <property type="entry name" value="YVTN repeat-like/Quinoprotein amine dehydrogenase"/>
    <property type="match status" value="1"/>
</dbReference>
<sequence>MEKIHSKVLLSKTLIQNFSIQKTFLFNSNNEENSFDLIISKNNSIELINIDLNGKMKIICQQNIFGMINNIELISIKNESTNEKESFLVILSEEFDVSLIGFSYKYQKFFTLNSINLKSIFPKRRKHHFYSCLSFNRFKTKIYCCWKSRKPNFYCFA</sequence>
<dbReference type="OrthoDB" id="20774at2759"/>